<comment type="caution">
    <text evidence="1">The sequence shown here is derived from an EMBL/GenBank/DDBJ whole genome shotgun (WGS) entry which is preliminary data.</text>
</comment>
<dbReference type="Pfam" id="PF04134">
    <property type="entry name" value="DCC1-like"/>
    <property type="match status" value="1"/>
</dbReference>
<dbReference type="Proteomes" id="UP001055093">
    <property type="component" value="Unassembled WGS sequence"/>
</dbReference>
<organism evidence="1 2">
    <name type="scientific">Methylorubrum suomiense</name>
    <dbReference type="NCBI Taxonomy" id="144191"/>
    <lineage>
        <taxon>Bacteria</taxon>
        <taxon>Pseudomonadati</taxon>
        <taxon>Pseudomonadota</taxon>
        <taxon>Alphaproteobacteria</taxon>
        <taxon>Hyphomicrobiales</taxon>
        <taxon>Methylobacteriaceae</taxon>
        <taxon>Methylorubrum</taxon>
    </lineage>
</organism>
<proteinExistence type="predicted"/>
<sequence length="143" mass="15941">MTTPTGPSPSAPPADATELTVYYDGRCPLCRAEIDHYRNSRGAERLAFVDVAGEGAARLGPDLDRATALRRFHVRARDGRLSDGAAAFARIWLTLPGWRWLGRILDARLFGTRPFLIPAEAAYRLSLPLRPYLARLLTRLRLI</sequence>
<dbReference type="RefSeq" id="WP_137831034.1">
    <property type="nucleotide sequence ID" value="NZ_BPRE01000003.1"/>
</dbReference>
<reference evidence="1" key="2">
    <citation type="submission" date="2021-08" db="EMBL/GenBank/DDBJ databases">
        <authorList>
            <person name="Tani A."/>
            <person name="Ola A."/>
            <person name="Ogura Y."/>
            <person name="Katsura K."/>
            <person name="Hayashi T."/>
        </authorList>
    </citation>
    <scope>NUCLEOTIDE SEQUENCE</scope>
    <source>
        <strain evidence="1">DSM 14458</strain>
    </source>
</reference>
<dbReference type="EMBL" id="BPRE01000003">
    <property type="protein sequence ID" value="GJE74716.1"/>
    <property type="molecule type" value="Genomic_DNA"/>
</dbReference>
<dbReference type="InterPro" id="IPR007263">
    <property type="entry name" value="DCC1-like"/>
</dbReference>
<dbReference type="PANTHER" id="PTHR34290:SF2">
    <property type="entry name" value="OS04G0668800 PROTEIN"/>
    <property type="match status" value="1"/>
</dbReference>
<dbReference type="PANTHER" id="PTHR34290">
    <property type="entry name" value="SI:CH73-390P7.2"/>
    <property type="match status" value="1"/>
</dbReference>
<accession>A0ABQ4UQX9</accession>
<gene>
    <name evidence="1" type="ORF">BGCPKDLD_1289</name>
</gene>
<keyword evidence="2" id="KW-1185">Reference proteome</keyword>
<protein>
    <recommendedName>
        <fullName evidence="3">DUF393 domain-containing protein</fullName>
    </recommendedName>
</protein>
<dbReference type="InterPro" id="IPR044691">
    <property type="entry name" value="DCC1_Trx"/>
</dbReference>
<evidence type="ECO:0000313" key="2">
    <source>
        <dbReference type="Proteomes" id="UP001055093"/>
    </source>
</evidence>
<reference evidence="1" key="1">
    <citation type="journal article" date="2021" name="Front. Microbiol.">
        <title>Comprehensive Comparative Genomics and Phenotyping of Methylobacterium Species.</title>
        <authorList>
            <person name="Alessa O."/>
            <person name="Ogura Y."/>
            <person name="Fujitani Y."/>
            <person name="Takami H."/>
            <person name="Hayashi T."/>
            <person name="Sahin N."/>
            <person name="Tani A."/>
        </authorList>
    </citation>
    <scope>NUCLEOTIDE SEQUENCE</scope>
    <source>
        <strain evidence="1">DSM 14458</strain>
    </source>
</reference>
<evidence type="ECO:0000313" key="1">
    <source>
        <dbReference type="EMBL" id="GJE74716.1"/>
    </source>
</evidence>
<name>A0ABQ4UQX9_9HYPH</name>
<evidence type="ECO:0008006" key="3">
    <source>
        <dbReference type="Google" id="ProtNLM"/>
    </source>
</evidence>